<protein>
    <submittedName>
        <fullName evidence="9">N-Acetyl-D-glucosamine ABC transport system, permease protein 1</fullName>
    </submittedName>
</protein>
<evidence type="ECO:0000256" key="4">
    <source>
        <dbReference type="ARBA" id="ARBA00022692"/>
    </source>
</evidence>
<dbReference type="SUPFAM" id="SSF161098">
    <property type="entry name" value="MetI-like"/>
    <property type="match status" value="1"/>
</dbReference>
<evidence type="ECO:0000256" key="3">
    <source>
        <dbReference type="ARBA" id="ARBA00022475"/>
    </source>
</evidence>
<dbReference type="GO" id="GO:0005886">
    <property type="term" value="C:plasma membrane"/>
    <property type="evidence" value="ECO:0007669"/>
    <property type="project" value="UniProtKB-SubCell"/>
</dbReference>
<gene>
    <name evidence="9" type="ORF">FM101_03090</name>
</gene>
<keyword evidence="6 7" id="KW-0472">Membrane</keyword>
<evidence type="ECO:0000313" key="10">
    <source>
        <dbReference type="Proteomes" id="UP000195913"/>
    </source>
</evidence>
<comment type="similarity">
    <text evidence="7">Belongs to the binding-protein-dependent transport system permease family.</text>
</comment>
<evidence type="ECO:0000256" key="6">
    <source>
        <dbReference type="ARBA" id="ARBA00023136"/>
    </source>
</evidence>
<dbReference type="AlphaFoldDB" id="A0A1R4FAX9"/>
<feature type="domain" description="ABC transmembrane type-1" evidence="8">
    <location>
        <begin position="85"/>
        <end position="292"/>
    </location>
</feature>
<keyword evidence="3" id="KW-1003">Cell membrane</keyword>
<feature type="transmembrane region" description="Helical" evidence="7">
    <location>
        <begin position="89"/>
        <end position="110"/>
    </location>
</feature>
<dbReference type="PANTHER" id="PTHR43227">
    <property type="entry name" value="BLL4140 PROTEIN"/>
    <property type="match status" value="1"/>
</dbReference>
<keyword evidence="2 7" id="KW-0813">Transport</keyword>
<comment type="subcellular location">
    <subcellularLocation>
        <location evidence="1 7">Cell membrane</location>
        <topology evidence="1 7">Multi-pass membrane protein</topology>
    </subcellularLocation>
</comment>
<dbReference type="Proteomes" id="UP000195913">
    <property type="component" value="Unassembled WGS sequence"/>
</dbReference>
<dbReference type="InterPro" id="IPR035906">
    <property type="entry name" value="MetI-like_sf"/>
</dbReference>
<feature type="transmembrane region" description="Helical" evidence="7">
    <location>
        <begin position="25"/>
        <end position="44"/>
    </location>
</feature>
<accession>A0A1R4FAX9</accession>
<sequence>MTTTTQHAPPTKPRKVRRYSTTDRVVLTLMLGAPALVVLAFIWGPALGSVFLSFTRWNGVTPMEPVGFQNYHQAATIYPPFWPALQHNVIWLLVLGLVATPLGLFLAVLLDKNIKGTRVYQSIFYMPVVLSLALVGFIWTLLYSQDQGLINQLTGANVNWLGNSDINLWAVLVAASWRHVGYIMILYLAGLKGVDESIKEAAAIDGANQRQTFFRVVFPTLKPINVIVLVVTVIEGLRAFDIVYIINKGTNGLELLSVLITNNIIGEASRIGFGSAIAVILLVISLVFIITYLVQTFTKEGAK</sequence>
<evidence type="ECO:0000259" key="8">
    <source>
        <dbReference type="PROSITE" id="PS50928"/>
    </source>
</evidence>
<keyword evidence="5 7" id="KW-1133">Transmembrane helix</keyword>
<proteinExistence type="inferred from homology"/>
<dbReference type="CDD" id="cd06261">
    <property type="entry name" value="TM_PBP2"/>
    <property type="match status" value="1"/>
</dbReference>
<keyword evidence="10" id="KW-1185">Reference proteome</keyword>
<reference evidence="9 10" key="1">
    <citation type="submission" date="2017-02" db="EMBL/GenBank/DDBJ databases">
        <authorList>
            <person name="Peterson S.W."/>
        </authorList>
    </citation>
    <scope>NUCLEOTIDE SEQUENCE [LARGE SCALE GENOMIC DNA]</scope>
    <source>
        <strain evidence="9 10">B Ar 00.02</strain>
    </source>
</reference>
<dbReference type="Gene3D" id="1.10.3720.10">
    <property type="entry name" value="MetI-like"/>
    <property type="match status" value="1"/>
</dbReference>
<feature type="transmembrane region" description="Helical" evidence="7">
    <location>
        <begin position="122"/>
        <end position="142"/>
    </location>
</feature>
<evidence type="ECO:0000256" key="7">
    <source>
        <dbReference type="RuleBase" id="RU363032"/>
    </source>
</evidence>
<dbReference type="InterPro" id="IPR000515">
    <property type="entry name" value="MetI-like"/>
</dbReference>
<organism evidence="9 10">
    <name type="scientific">Arthrobacter rhombi</name>
    <dbReference type="NCBI Taxonomy" id="71253"/>
    <lineage>
        <taxon>Bacteria</taxon>
        <taxon>Bacillati</taxon>
        <taxon>Actinomycetota</taxon>
        <taxon>Actinomycetes</taxon>
        <taxon>Micrococcales</taxon>
        <taxon>Micrococcaceae</taxon>
        <taxon>Arthrobacter</taxon>
    </lineage>
</organism>
<evidence type="ECO:0000256" key="2">
    <source>
        <dbReference type="ARBA" id="ARBA00022448"/>
    </source>
</evidence>
<dbReference type="Pfam" id="PF00528">
    <property type="entry name" value="BPD_transp_1"/>
    <property type="match status" value="1"/>
</dbReference>
<feature type="transmembrane region" description="Helical" evidence="7">
    <location>
        <begin position="271"/>
        <end position="294"/>
    </location>
</feature>
<dbReference type="RefSeq" id="WP_086995260.1">
    <property type="nucleotide sequence ID" value="NZ_FUHW01000014.1"/>
</dbReference>
<name>A0A1R4FAX9_9MICC</name>
<dbReference type="PROSITE" id="PS50928">
    <property type="entry name" value="ABC_TM1"/>
    <property type="match status" value="1"/>
</dbReference>
<dbReference type="PANTHER" id="PTHR43227:SF11">
    <property type="entry name" value="BLL4140 PROTEIN"/>
    <property type="match status" value="1"/>
</dbReference>
<evidence type="ECO:0000256" key="1">
    <source>
        <dbReference type="ARBA" id="ARBA00004651"/>
    </source>
</evidence>
<keyword evidence="4 7" id="KW-0812">Transmembrane</keyword>
<dbReference type="InterPro" id="IPR050809">
    <property type="entry name" value="UgpAE/MalFG_permease"/>
</dbReference>
<dbReference type="EMBL" id="FUHW01000014">
    <property type="protein sequence ID" value="SJM53027.1"/>
    <property type="molecule type" value="Genomic_DNA"/>
</dbReference>
<feature type="transmembrane region" description="Helical" evidence="7">
    <location>
        <begin position="166"/>
        <end position="189"/>
    </location>
</feature>
<evidence type="ECO:0000313" key="9">
    <source>
        <dbReference type="EMBL" id="SJM53027.1"/>
    </source>
</evidence>
<evidence type="ECO:0000256" key="5">
    <source>
        <dbReference type="ARBA" id="ARBA00022989"/>
    </source>
</evidence>
<dbReference type="GO" id="GO:0055085">
    <property type="term" value="P:transmembrane transport"/>
    <property type="evidence" value="ECO:0007669"/>
    <property type="project" value="InterPro"/>
</dbReference>